<dbReference type="InterPro" id="IPR002999">
    <property type="entry name" value="Tudor"/>
</dbReference>
<dbReference type="FunFam" id="2.30.30.140:FF:000018">
    <property type="entry name" value="Serine/threonine-protein kinase 31"/>
    <property type="match status" value="1"/>
</dbReference>
<accession>A0A6D2IFT3</accession>
<evidence type="ECO:0000256" key="7">
    <source>
        <dbReference type="ARBA" id="ARBA00022737"/>
    </source>
</evidence>
<dbReference type="EMBL" id="CACVBM020001052">
    <property type="protein sequence ID" value="CAA7026917.1"/>
    <property type="molecule type" value="Genomic_DNA"/>
</dbReference>
<dbReference type="GO" id="GO:0006397">
    <property type="term" value="P:mRNA processing"/>
    <property type="evidence" value="ECO:0007669"/>
    <property type="project" value="UniProtKB-ARBA"/>
</dbReference>
<protein>
    <submittedName>
        <fullName evidence="14">Uncharacterized protein</fullName>
    </submittedName>
</protein>
<dbReference type="SUPFAM" id="SSF75304">
    <property type="entry name" value="Amidase signature (AS) enzymes"/>
    <property type="match status" value="1"/>
</dbReference>
<evidence type="ECO:0000259" key="13">
    <source>
        <dbReference type="PROSITE" id="PS50830"/>
    </source>
</evidence>
<feature type="domain" description="TNase-like" evidence="13">
    <location>
        <begin position="799"/>
        <end position="978"/>
    </location>
</feature>
<feature type="domain" description="TNase-like" evidence="13">
    <location>
        <begin position="1202"/>
        <end position="1329"/>
    </location>
</feature>
<dbReference type="InterPro" id="IPR035437">
    <property type="entry name" value="SNase_OB-fold_sf"/>
</dbReference>
<dbReference type="SMART" id="SM00333">
    <property type="entry name" value="TUDOR"/>
    <property type="match status" value="1"/>
</dbReference>
<keyword evidence="10" id="KW-0007">Acetylation</keyword>
<dbReference type="GO" id="GO:0010372">
    <property type="term" value="P:positive regulation of gibberellin biosynthetic process"/>
    <property type="evidence" value="ECO:0007669"/>
    <property type="project" value="UniProtKB-ARBA"/>
</dbReference>
<keyword evidence="8" id="KW-0378">Hydrolase</keyword>
<dbReference type="GO" id="GO:0048471">
    <property type="term" value="C:perinuclear region of cytoplasm"/>
    <property type="evidence" value="ECO:0007669"/>
    <property type="project" value="UniProtKB-SubCell"/>
</dbReference>
<keyword evidence="5" id="KW-0597">Phosphoprotein</keyword>
<evidence type="ECO:0000256" key="11">
    <source>
        <dbReference type="SAM" id="MobiDB-lite"/>
    </source>
</evidence>
<dbReference type="GO" id="GO:0010494">
    <property type="term" value="C:cytoplasmic stress granule"/>
    <property type="evidence" value="ECO:0007669"/>
    <property type="project" value="UniProtKB-ARBA"/>
</dbReference>
<dbReference type="PROSITE" id="PS50830">
    <property type="entry name" value="TNASE_3"/>
    <property type="match status" value="4"/>
</dbReference>
<evidence type="ECO:0000313" key="14">
    <source>
        <dbReference type="EMBL" id="CAA7026917.1"/>
    </source>
</evidence>
<dbReference type="Gene3D" id="3.90.1300.10">
    <property type="entry name" value="Amidase signature (AS) domain"/>
    <property type="match status" value="1"/>
</dbReference>
<evidence type="ECO:0000256" key="4">
    <source>
        <dbReference type="ARBA" id="ARBA00022490"/>
    </source>
</evidence>
<dbReference type="SUPFAM" id="SSF63748">
    <property type="entry name" value="Tudor/PWWP/MBT"/>
    <property type="match status" value="1"/>
</dbReference>
<comment type="caution">
    <text evidence="14">The sequence shown here is derived from an EMBL/GenBank/DDBJ whole genome shotgun (WGS) entry which is preliminary data.</text>
</comment>
<dbReference type="PROSITE" id="PS50304">
    <property type="entry name" value="TUDOR"/>
    <property type="match status" value="1"/>
</dbReference>
<dbReference type="Proteomes" id="UP000467841">
    <property type="component" value="Unassembled WGS sequence"/>
</dbReference>
<dbReference type="PANTHER" id="PTHR12302:SF9">
    <property type="entry name" value="RIBONUCLEASE TUDOR 1"/>
    <property type="match status" value="1"/>
</dbReference>
<dbReference type="InterPro" id="IPR023631">
    <property type="entry name" value="Amidase_dom"/>
</dbReference>
<feature type="domain" description="TNase-like" evidence="13">
    <location>
        <begin position="992"/>
        <end position="1172"/>
    </location>
</feature>
<reference evidence="14" key="1">
    <citation type="submission" date="2020-01" db="EMBL/GenBank/DDBJ databases">
        <authorList>
            <person name="Mishra B."/>
        </authorList>
    </citation>
    <scope>NUCLEOTIDE SEQUENCE [LARGE SCALE GENOMIC DNA]</scope>
</reference>
<dbReference type="GO" id="GO:0005783">
    <property type="term" value="C:endoplasmic reticulum"/>
    <property type="evidence" value="ECO:0007669"/>
    <property type="project" value="UniProtKB-SubCell"/>
</dbReference>
<dbReference type="GO" id="GO:0016787">
    <property type="term" value="F:hydrolase activity"/>
    <property type="evidence" value="ECO:0007669"/>
    <property type="project" value="UniProtKB-KW"/>
</dbReference>
<dbReference type="GO" id="GO:0005829">
    <property type="term" value="C:cytosol"/>
    <property type="evidence" value="ECO:0007669"/>
    <property type="project" value="UniProtKB-ARBA"/>
</dbReference>
<feature type="region of interest" description="Disordered" evidence="11">
    <location>
        <begin position="581"/>
        <end position="612"/>
    </location>
</feature>
<evidence type="ECO:0000256" key="2">
    <source>
        <dbReference type="ARBA" id="ARBA00004463"/>
    </source>
</evidence>
<evidence type="ECO:0000256" key="6">
    <source>
        <dbReference type="ARBA" id="ARBA00022722"/>
    </source>
</evidence>
<keyword evidence="7" id="KW-0677">Repeat</keyword>
<feature type="domain" description="Tudor" evidence="12">
    <location>
        <begin position="1396"/>
        <end position="1461"/>
    </location>
</feature>
<dbReference type="FunFam" id="2.40.50.90:FF:000011">
    <property type="entry name" value="Ribonuclease"/>
    <property type="match status" value="1"/>
</dbReference>
<keyword evidence="6" id="KW-0540">Nuclease</keyword>
<dbReference type="FunFam" id="2.40.50.90:FF:000010">
    <property type="entry name" value="Ribonuclease"/>
    <property type="match status" value="1"/>
</dbReference>
<dbReference type="SUPFAM" id="SSF50199">
    <property type="entry name" value="Staphylococcal nuclease"/>
    <property type="match status" value="5"/>
</dbReference>
<dbReference type="GO" id="GO:0000932">
    <property type="term" value="C:P-body"/>
    <property type="evidence" value="ECO:0007669"/>
    <property type="project" value="UniProtKB-ARBA"/>
</dbReference>
<evidence type="ECO:0000256" key="8">
    <source>
        <dbReference type="ARBA" id="ARBA00022801"/>
    </source>
</evidence>
<dbReference type="InterPro" id="IPR016071">
    <property type="entry name" value="Staphylococal_nuclease_OB-fold"/>
</dbReference>
<dbReference type="GO" id="GO:0006402">
    <property type="term" value="P:mRNA catabolic process"/>
    <property type="evidence" value="ECO:0007669"/>
    <property type="project" value="UniProtKB-ARBA"/>
</dbReference>
<organism evidence="14 15">
    <name type="scientific">Microthlaspi erraticum</name>
    <dbReference type="NCBI Taxonomy" id="1685480"/>
    <lineage>
        <taxon>Eukaryota</taxon>
        <taxon>Viridiplantae</taxon>
        <taxon>Streptophyta</taxon>
        <taxon>Embryophyta</taxon>
        <taxon>Tracheophyta</taxon>
        <taxon>Spermatophyta</taxon>
        <taxon>Magnoliopsida</taxon>
        <taxon>eudicotyledons</taxon>
        <taxon>Gunneridae</taxon>
        <taxon>Pentapetalae</taxon>
        <taxon>rosids</taxon>
        <taxon>malvids</taxon>
        <taxon>Brassicales</taxon>
        <taxon>Brassicaceae</taxon>
        <taxon>Coluteocarpeae</taxon>
        <taxon>Microthlaspi</taxon>
    </lineage>
</organism>
<evidence type="ECO:0000313" key="15">
    <source>
        <dbReference type="Proteomes" id="UP000467841"/>
    </source>
</evidence>
<comment type="subcellular location">
    <subcellularLocation>
        <location evidence="3">Cytoplasm</location>
        <location evidence="3">Perinuclear region</location>
    </subcellularLocation>
    <subcellularLocation>
        <location evidence="2">Cytoplasmic granule</location>
    </subcellularLocation>
    <subcellularLocation>
        <location evidence="1">Endoplasmic reticulum</location>
    </subcellularLocation>
</comment>
<feature type="domain" description="TNase-like" evidence="13">
    <location>
        <begin position="622"/>
        <end position="764"/>
    </location>
</feature>
<dbReference type="Gene3D" id="2.40.50.90">
    <property type="match status" value="5"/>
</dbReference>
<evidence type="ECO:0000256" key="10">
    <source>
        <dbReference type="ARBA" id="ARBA00022990"/>
    </source>
</evidence>
<keyword evidence="9" id="KW-0256">Endoplasmic reticulum</keyword>
<name>A0A6D2IFT3_9BRAS</name>
<evidence type="ECO:0000256" key="5">
    <source>
        <dbReference type="ARBA" id="ARBA00022553"/>
    </source>
</evidence>
<dbReference type="GO" id="GO:0034605">
    <property type="term" value="P:cellular response to heat"/>
    <property type="evidence" value="ECO:0007669"/>
    <property type="project" value="UniProtKB-ARBA"/>
</dbReference>
<dbReference type="InterPro" id="IPR036928">
    <property type="entry name" value="AS_sf"/>
</dbReference>
<dbReference type="Pfam" id="PF00567">
    <property type="entry name" value="TUDOR"/>
    <property type="match status" value="1"/>
</dbReference>
<dbReference type="GO" id="GO:0003729">
    <property type="term" value="F:mRNA binding"/>
    <property type="evidence" value="ECO:0007669"/>
    <property type="project" value="UniProtKB-ARBA"/>
</dbReference>
<dbReference type="CDD" id="cd20443">
    <property type="entry name" value="Tudor_AtTudor1-like"/>
    <property type="match status" value="1"/>
</dbReference>
<sequence>MRAAFPPLDPPPRFNGRLYGRKSSRLEAPLLRFNLLSFSTTPSSNGEKFKITQSELPDKTMEAKCLQSMFELIDSGFFNETKIREITKGATEMNVPICRTNRKLVATKNGGLENPSPLVFNPSWNREFARVQGKRFKYPLVSGVQLPRNDEDIAFMSVLELGELIKTRKVTSEELVRIYLKQLKRYGRVLEAVVTLTEELAYKQAKEADDLLSQGTYLGPLHGIPYGLKDIVAVPGYKTTWGSTSFKDQVLDIEAWVYKRLKASGAVLVAKLVSGSMGYDDIWFGGRTRNPWNIEEFSTGSSAGPAASTSAGMVPFAIGSETAGSMTNPAARCGVTALRPTFGSVGRTGVMSISESLDKLGPFCRTAADCAVVLDAIKGKDPEDLSSREIAFEDPFSVDITKLTVGYTKDAEMKVVEVLRSKGVKMVPFELNYTVESVQGILNFTMDVDMLAHFDEWQRTGQDDLYEAQDQWPVELRRARLITAVDYIQAQRARGKLIREVEKSFTVDAFVGNVTDWEKVCMGNLVGLPVLVIPTGFKNISEPPTNNCRRRTTISAGIYAPPERDHIALALGMAYQSVTDDHRRRPPIDDLGPDDSIPNPPKAIIPPRRSKPVKMASATENQWLKGRVKAVTSGDCLVITALTHSRAGPPPEKTITLSSLMAPKMARRNGTDEAFAWESKEFLRKLCIGKEVAFKVDYKVESIGREFGSVFLGNENLAKLVVQNGWAKVKEGGQQNQDKVSPYIAELLQLEEQARQEGFGRFSNVPGATEASVRKLPPSAIGDSSGFDAMGLLATNKGKPMEGVVEHVRDGSTIRVYLLPEFQFVQVFVAGVQSPSMGRRNTNGNVVEAVPEETNGDVSGEARGPLTSAQRLAASAAASSVEVSSDPFAAEAKYFTEHRVLSRDVRIVLEGVDKFNNLIGSVHYSDGEAVKDLGLELVENGLAKFVEWSANMMEEEAKRKLKAAELQCKKNRVKMWANYVPPATNSKAIHDQNFTGKVVEVVSGDCVIVADDAIPYGSPAAERRVNLSSIRCPRMGNPRREEKPAPYAREAREFLRQRLIGKQVTVQMEYSRKVTPTDGGATTSGAADRVMDFGSVFIPSPAKGDSDVVAASPAGAIAGGQTAGVNIAELILARGFGNVVRHRDFEERSNHYDALLAAESRALSGKKGIHSAKESPAMHVTDLTVAAAKKAKDFLPSLQRIRRIPAVVEYVLSGHRFKLYIPKLTCSIAFAFSGVRCPGRGEPYSDEAISVMRRRIMQRDVEIEVETVDRTGTFLGSMWEARTNVATVILEAGLAKMQTSFGADRIVEAHILENAERSAKNQKLKIWENYVEGEEVSNGSKTVETRQKETLKVAVTEVLGGGRFYVQSVGDQRIASIQNQLASLSIKDAPIIGSFNPKRGDIVLAQFSLDKSWNRAMIVNAPRAAVESPDEQLEVFYIDYGNQETVPYSAIRPVDPAVSSAPGLAQLCRLAYIKVPSLEEDFGPEAGEYLHMVTLGSGKEFKAVIEEKDTSGGKVKGQGTGPEFAVTLIAVDDEVSVNAAMLQGGIARLEKRKKWEHGEKKAALDALEKFQEEARKSRIGIWQYGDVESDDEDTAPVKKPAGGRR</sequence>
<dbReference type="Gene3D" id="2.30.30.140">
    <property type="match status" value="1"/>
</dbReference>
<evidence type="ECO:0000259" key="12">
    <source>
        <dbReference type="PROSITE" id="PS50304"/>
    </source>
</evidence>
<dbReference type="OrthoDB" id="10023235at2759"/>
<dbReference type="Pfam" id="PF01425">
    <property type="entry name" value="Amidase"/>
    <property type="match status" value="1"/>
</dbReference>
<proteinExistence type="predicted"/>
<dbReference type="GO" id="GO:0009651">
    <property type="term" value="P:response to salt stress"/>
    <property type="evidence" value="ECO:0007669"/>
    <property type="project" value="UniProtKB-ARBA"/>
</dbReference>
<evidence type="ECO:0000256" key="3">
    <source>
        <dbReference type="ARBA" id="ARBA00004556"/>
    </source>
</evidence>
<evidence type="ECO:0000256" key="1">
    <source>
        <dbReference type="ARBA" id="ARBA00004240"/>
    </source>
</evidence>
<evidence type="ECO:0000256" key="9">
    <source>
        <dbReference type="ARBA" id="ARBA00022824"/>
    </source>
</evidence>
<dbReference type="PANTHER" id="PTHR12302">
    <property type="entry name" value="EBNA2 BINDING PROTEIN P100"/>
    <property type="match status" value="1"/>
</dbReference>
<dbReference type="SMART" id="SM00318">
    <property type="entry name" value="SNc"/>
    <property type="match status" value="4"/>
</dbReference>
<keyword evidence="15" id="KW-1185">Reference proteome</keyword>
<keyword evidence="4" id="KW-0963">Cytoplasm</keyword>
<dbReference type="GO" id="GO:0005635">
    <property type="term" value="C:nuclear envelope"/>
    <property type="evidence" value="ECO:0007669"/>
    <property type="project" value="UniProtKB-ARBA"/>
</dbReference>
<dbReference type="FunFam" id="2.40.50.90:FF:000018">
    <property type="entry name" value="Ribonuclease"/>
    <property type="match status" value="1"/>
</dbReference>
<dbReference type="FunFam" id="2.40.50.90:FF:000015">
    <property type="entry name" value="Ribonuclease"/>
    <property type="match status" value="1"/>
</dbReference>
<dbReference type="GO" id="GO:0004518">
    <property type="term" value="F:nuclease activity"/>
    <property type="evidence" value="ECO:0007669"/>
    <property type="project" value="UniProtKB-KW"/>
</dbReference>
<dbReference type="InterPro" id="IPR047395">
    <property type="entry name" value="Tudor_AtTudor1-like"/>
</dbReference>
<gene>
    <name evidence="14" type="ORF">MERR_LOCUS14152</name>
</gene>
<dbReference type="Pfam" id="PF00565">
    <property type="entry name" value="SNase"/>
    <property type="match status" value="5"/>
</dbReference>
<feature type="region of interest" description="Disordered" evidence="11">
    <location>
        <begin position="1585"/>
        <end position="1605"/>
    </location>
</feature>